<dbReference type="Gene3D" id="4.10.1060.50">
    <property type="match status" value="1"/>
</dbReference>
<gene>
    <name evidence="2" type="ORF">GQR42_10385</name>
</gene>
<dbReference type="InterPro" id="IPR026870">
    <property type="entry name" value="Zinc_ribbon_dom"/>
</dbReference>
<proteinExistence type="predicted"/>
<evidence type="ECO:0000259" key="1">
    <source>
        <dbReference type="Pfam" id="PF13240"/>
    </source>
</evidence>
<dbReference type="SUPFAM" id="SSF52490">
    <property type="entry name" value="Tubulin nucleotide-binding domain-like"/>
    <property type="match status" value="1"/>
</dbReference>
<sequence length="1078" mass="122768">MPAAVEEKSMVPTVLVGIGGTGNEILSRLRRLIEESYGSLSNFPIVSFLVVDTDKDYKISNPEAAGSAFKDNEKHWSRVSGKQVQEMVSDMDRYPWINSWFPPELERNITSLEAGAGQIRACGRFALFCNYHEIQRKFLDAVRRVKGQETFMLDRYGIKVSNSAINVFTTGSLNGGTGSGMLIDIGYCIRNWLRGESSPLSTAIVPTPEAFAGISVGDRVLANGYAALMELNYFSDYRTEYHQQFSSGLVDEVVSKLPPFDFTYLVGTKNGESDFKLGQIREMIAQNIFLDLTSDFAPHKRSIRDNIKGSWAQADPGGRGYPKQFMSFGLSTIEIPIAQIRASLSERLAKDLINWWLNDSVILPAQMLELVRGDILKKMRLSEGELIMDLCADKDRSLIAIISQWTNETRQEINQDNWLSCTKQGVNILGNEQGKILQFINDYLTPRVEEFKRNHLLELSPDERLHGDYLKKIYNNRDEIIQRGKKSLEMEFYNILEDRNRGVKFAESFIVSVRQIFTDIAEKFRRDQEQVWSQNESKRQREYDTALAEINDLKDKIHISKKDKMEQYCEQALTGLEGYLMANIQRKTRGAGVEVINRLLEHLNQLESRFNRFRQKLIQSRDLFNLQANQQIDSADALLINGIKLFDRQELNSLYQDFIEQFASGIAGNKNAYDTGMDNLCLPLSEEILKQSSPLWKETRRTDENMRLFDITEIADIRQGDFQKVILNQANQRLQNAPASSRIQQELAACDRLLKIYNNDADIINNLRIAYQKSRPLIMLNPAVLRGKDAGFTPQLNQNVALIGGRNTSNPAAQKIIPKLREFIANEDDIKPLGEVEKYRLVFVQEIGGFSLRCLEGMRDLRQSYQDWKGEFILAKRAQQMGENRDLPIPVHIQKEPPFWDVFPEDPSIYQLVVTARALKVLFPEVNRVTNEKTIRYEIKTATGLKKVDIATSWEDAVQVLEVKACREDKEKIQSQVTAKLQAAATPEKKQALYRTFIKYLQQRSEELTGGKDNTEYKREDAIILQLIHNYKLDSAGEIPLSPVTEVANPALIICGNCGHKNPPSSNFCSKCGSKLVK</sequence>
<evidence type="ECO:0000313" key="2">
    <source>
        <dbReference type="EMBL" id="QGZ89908.1"/>
    </source>
</evidence>
<feature type="domain" description="Zinc-ribbon" evidence="1">
    <location>
        <begin position="1055"/>
        <end position="1076"/>
    </location>
</feature>
<evidence type="ECO:0000313" key="3">
    <source>
        <dbReference type="Proteomes" id="UP000438345"/>
    </source>
</evidence>
<dbReference type="EMBL" id="CP046973">
    <property type="protein sequence ID" value="QGZ89908.1"/>
    <property type="molecule type" value="Genomic_DNA"/>
</dbReference>
<dbReference type="Proteomes" id="UP000438345">
    <property type="component" value="Chromosome"/>
</dbReference>
<dbReference type="Gene3D" id="3.40.50.1440">
    <property type="entry name" value="Tubulin/FtsZ, GTPase domain"/>
    <property type="match status" value="1"/>
</dbReference>
<name>A0A857D283_MICAE</name>
<accession>A0A857D283</accession>
<dbReference type="InterPro" id="IPR025904">
    <property type="entry name" value="Tubulin-like"/>
</dbReference>
<reference evidence="2 3" key="1">
    <citation type="submission" date="2019-12" db="EMBL/GenBank/DDBJ databases">
        <title>Complete genome sequence of Microcystis aeruginosa strain FD4.</title>
        <authorList>
            <person name="Urakawa H."/>
        </authorList>
    </citation>
    <scope>NUCLEOTIDE SEQUENCE [LARGE SCALE GENOMIC DNA]</scope>
    <source>
        <strain evidence="2 3">FD4</strain>
    </source>
</reference>
<dbReference type="Pfam" id="PF13240">
    <property type="entry name" value="Zn_Ribbon_1"/>
    <property type="match status" value="1"/>
</dbReference>
<protein>
    <submittedName>
        <fullName evidence="2">Zinc-ribbon domain-containing protein</fullName>
    </submittedName>
</protein>
<dbReference type="RefSeq" id="WP_158199908.1">
    <property type="nucleotide sequence ID" value="NZ_CP046973.1"/>
</dbReference>
<dbReference type="InterPro" id="IPR036525">
    <property type="entry name" value="Tubulin/FtsZ_GTPase_sf"/>
</dbReference>
<dbReference type="InterPro" id="IPR038587">
    <property type="entry name" value="Ribosomal_eL40_sf"/>
</dbReference>
<organism evidence="2 3">
    <name type="scientific">Microcystis aeruginosa FD4</name>
    <dbReference type="NCBI Taxonomy" id="2686288"/>
    <lineage>
        <taxon>Bacteria</taxon>
        <taxon>Bacillati</taxon>
        <taxon>Cyanobacteriota</taxon>
        <taxon>Cyanophyceae</taxon>
        <taxon>Oscillatoriophycideae</taxon>
        <taxon>Chroococcales</taxon>
        <taxon>Microcystaceae</taxon>
        <taxon>Microcystis</taxon>
    </lineage>
</organism>
<dbReference type="Pfam" id="PF13809">
    <property type="entry name" value="Tubulin_2"/>
    <property type="match status" value="1"/>
</dbReference>
<dbReference type="AlphaFoldDB" id="A0A857D283"/>